<feature type="region of interest" description="Disordered" evidence="1">
    <location>
        <begin position="190"/>
        <end position="215"/>
    </location>
</feature>
<dbReference type="GeneID" id="14375039"/>
<dbReference type="Proteomes" id="UP000010846">
    <property type="component" value="Chromosome"/>
</dbReference>
<dbReference type="HOGENOM" id="CLU_1032926_0_0_2"/>
<name>L0IB09_HALRX</name>
<evidence type="ECO:0000256" key="1">
    <source>
        <dbReference type="SAM" id="MobiDB-lite"/>
    </source>
</evidence>
<protein>
    <submittedName>
        <fullName evidence="2">Uncharacterized protein</fullName>
    </submittedName>
</protein>
<dbReference type="eggNOG" id="ENOG502N61I">
    <property type="taxonomic scope" value="Archaea"/>
</dbReference>
<dbReference type="AlphaFoldDB" id="L0IB09"/>
<dbReference type="KEGG" id="hru:Halru_0785"/>
<keyword evidence="3" id="KW-1185">Reference proteome</keyword>
<evidence type="ECO:0000313" key="2">
    <source>
        <dbReference type="EMBL" id="AGB15411.1"/>
    </source>
</evidence>
<dbReference type="EMBL" id="CP003050">
    <property type="protein sequence ID" value="AGB15411.1"/>
    <property type="molecule type" value="Genomic_DNA"/>
</dbReference>
<organism evidence="2 3">
    <name type="scientific">Halovivax ruber (strain DSM 18193 / JCM 13892 / XH-70)</name>
    <dbReference type="NCBI Taxonomy" id="797302"/>
    <lineage>
        <taxon>Archaea</taxon>
        <taxon>Methanobacteriati</taxon>
        <taxon>Methanobacteriota</taxon>
        <taxon>Stenosarchaea group</taxon>
        <taxon>Halobacteria</taxon>
        <taxon>Halobacteriales</taxon>
        <taxon>Natrialbaceae</taxon>
        <taxon>Halovivax</taxon>
    </lineage>
</organism>
<reference evidence="2" key="1">
    <citation type="submission" date="2011-09" db="EMBL/GenBank/DDBJ databases">
        <title>Complete sequence of Halovivax ruber XH-70.</title>
        <authorList>
            <consortium name="US DOE Joint Genome Institute"/>
            <person name="Lucas S."/>
            <person name="Han J."/>
            <person name="Lapidus A."/>
            <person name="Cheng J.-F."/>
            <person name="Goodwin L."/>
            <person name="Pitluck S."/>
            <person name="Peters L."/>
            <person name="Mikhailova N."/>
            <person name="Davenport K."/>
            <person name="Detter J.C."/>
            <person name="Han C."/>
            <person name="Tapia R."/>
            <person name="Land M."/>
            <person name="Hauser L."/>
            <person name="Kyrpides N."/>
            <person name="Ivanova N."/>
            <person name="Pagani I."/>
            <person name="Sproer C."/>
            <person name="Anderson I."/>
            <person name="Woyke T."/>
        </authorList>
    </citation>
    <scope>NUCLEOTIDE SEQUENCE</scope>
    <source>
        <strain evidence="2">XH-70</strain>
    </source>
</reference>
<accession>L0IB09</accession>
<dbReference type="RefSeq" id="WP_015300083.1">
    <property type="nucleotide sequence ID" value="NC_019964.1"/>
</dbReference>
<gene>
    <name evidence="2" type="ordered locus">Halru_0785</name>
</gene>
<evidence type="ECO:0000313" key="3">
    <source>
        <dbReference type="Proteomes" id="UP000010846"/>
    </source>
</evidence>
<sequence length="269" mass="29655">MVRKFTGRREMIRGLVAGSGFAGLSSGVSAVTRSNNIDWLNIEATYRITSNNRNTERGRVEEIIKAEVIHNGNNSIVIEVMDESGNHTARYDIPKSSTRPQLRGDRVERGNGEAYVEAETGMAPRVVRKVRDGWYTRFTVHNSSINEHRPGQQTDPNHSLDIELLEWSGGSIGDMNSPLVILPHAIPPNRRGRADARTTVEKSVSVGETDPTSTTQYAYSDLTTTDNPVAGIDTSKTDITCYATFDDGSYTNIDMIWNMTLASTGSGMR</sequence>
<proteinExistence type="predicted"/>